<sequence>MIVKEPILLFIAICLLSSIITARSSKYCDRSCGNKFVPFPFGFSADCQIPLNCSSSNQQLIGGFPIFTINADRMKISIEATCDRPLEALHRLYGPGYAPSSRNAILLQNCSLPKPCMIPTTTVYTHFEAIGCSSNDSSISCYSENKTTGFLDYDKVTRTNCKSFLSSISAESFDESGVLEVQMVELGWWLQGRCPDYCSENAFCDEIVPPFNGQPGFRCRCKNGFIGDGYRAGHGCRKVLNVVAKRSSKAEELARSNSQEKDSQMEKATALESNGIRWLQAFDCAKVRAYLFPVKRKTLSIIPQQWSISYIENRIGKGRLDELIDPFLEPNSDSWTLSSIHKVAELAFRCLSFQRDMRPTMMEVALELEQIRLSRCAPAEEITCATSSEVSPCSSSSNISEQPLSMAVNNKDRPENKELFMLEMTNVGCMNLIEKLKDNSPVSTKDSWLSEQSSPSSSSLLNSVNH</sequence>
<dbReference type="PANTHER" id="PTHR46008:SF62">
    <property type="entry name" value="PROTEIN KINASE DOMAIN-CONTAINING PROTEIN"/>
    <property type="match status" value="1"/>
</dbReference>
<evidence type="ECO:0000256" key="1">
    <source>
        <dbReference type="ARBA" id="ARBA00022741"/>
    </source>
</evidence>
<dbReference type="GO" id="GO:0005524">
    <property type="term" value="F:ATP binding"/>
    <property type="evidence" value="ECO:0007669"/>
    <property type="project" value="UniProtKB-KW"/>
</dbReference>
<dbReference type="AlphaFoldDB" id="A0A6A2XAC6"/>
<evidence type="ECO:0000256" key="4">
    <source>
        <dbReference type="SAM" id="SignalP"/>
    </source>
</evidence>
<dbReference type="Gene3D" id="2.10.25.10">
    <property type="entry name" value="Laminin"/>
    <property type="match status" value="1"/>
</dbReference>
<dbReference type="EMBL" id="VEPZ02001738">
    <property type="protein sequence ID" value="KAE8659066.1"/>
    <property type="molecule type" value="Genomic_DNA"/>
</dbReference>
<protein>
    <submittedName>
        <fullName evidence="5">Allene oxide synthase</fullName>
    </submittedName>
</protein>
<feature type="chain" id="PRO_5025455287" evidence="4">
    <location>
        <begin position="25"/>
        <end position="466"/>
    </location>
</feature>
<evidence type="ECO:0000256" key="3">
    <source>
        <dbReference type="SAM" id="MobiDB-lite"/>
    </source>
</evidence>
<evidence type="ECO:0000313" key="5">
    <source>
        <dbReference type="EMBL" id="KAE8659066.1"/>
    </source>
</evidence>
<reference evidence="5" key="1">
    <citation type="submission" date="2019-09" db="EMBL/GenBank/DDBJ databases">
        <title>Draft genome information of white flower Hibiscus syriacus.</title>
        <authorList>
            <person name="Kim Y.-M."/>
        </authorList>
    </citation>
    <scope>NUCLEOTIDE SEQUENCE [LARGE SCALE GENOMIC DNA]</scope>
    <source>
        <strain evidence="5">YM2019G1</strain>
    </source>
</reference>
<keyword evidence="2" id="KW-0067">ATP-binding</keyword>
<feature type="compositionally biased region" description="Low complexity" evidence="3">
    <location>
        <begin position="447"/>
        <end position="466"/>
    </location>
</feature>
<organism evidence="5 6">
    <name type="scientific">Hibiscus syriacus</name>
    <name type="common">Rose of Sharon</name>
    <dbReference type="NCBI Taxonomy" id="106335"/>
    <lineage>
        <taxon>Eukaryota</taxon>
        <taxon>Viridiplantae</taxon>
        <taxon>Streptophyta</taxon>
        <taxon>Embryophyta</taxon>
        <taxon>Tracheophyta</taxon>
        <taxon>Spermatophyta</taxon>
        <taxon>Magnoliopsida</taxon>
        <taxon>eudicotyledons</taxon>
        <taxon>Gunneridae</taxon>
        <taxon>Pentapetalae</taxon>
        <taxon>rosids</taxon>
        <taxon>malvids</taxon>
        <taxon>Malvales</taxon>
        <taxon>Malvaceae</taxon>
        <taxon>Malvoideae</taxon>
        <taxon>Hibiscus</taxon>
    </lineage>
</organism>
<keyword evidence="4" id="KW-0732">Signal</keyword>
<feature type="signal peptide" evidence="4">
    <location>
        <begin position="1"/>
        <end position="24"/>
    </location>
</feature>
<dbReference type="Gene3D" id="1.10.510.10">
    <property type="entry name" value="Transferase(Phosphotransferase) domain 1"/>
    <property type="match status" value="1"/>
</dbReference>
<evidence type="ECO:0000313" key="6">
    <source>
        <dbReference type="Proteomes" id="UP000436088"/>
    </source>
</evidence>
<comment type="caution">
    <text evidence="5">The sequence shown here is derived from an EMBL/GenBank/DDBJ whole genome shotgun (WGS) entry which is preliminary data.</text>
</comment>
<gene>
    <name evidence="5" type="ORF">F3Y22_tig00116964pilonHSYRG00006</name>
</gene>
<evidence type="ECO:0000256" key="2">
    <source>
        <dbReference type="ARBA" id="ARBA00022840"/>
    </source>
</evidence>
<dbReference type="GO" id="GO:0016301">
    <property type="term" value="F:kinase activity"/>
    <property type="evidence" value="ECO:0007669"/>
    <property type="project" value="TreeGrafter"/>
</dbReference>
<keyword evidence="6" id="KW-1185">Reference proteome</keyword>
<keyword evidence="1" id="KW-0547">Nucleotide-binding</keyword>
<feature type="region of interest" description="Disordered" evidence="3">
    <location>
        <begin position="443"/>
        <end position="466"/>
    </location>
</feature>
<dbReference type="PANTHER" id="PTHR46008">
    <property type="entry name" value="LEAF RUST 10 DISEASE-RESISTANCE LOCUS RECEPTOR-LIKE PROTEIN KINASE-LIKE 1.4"/>
    <property type="match status" value="1"/>
</dbReference>
<name>A0A6A2XAC6_HIBSY</name>
<dbReference type="Proteomes" id="UP000436088">
    <property type="component" value="Unassembled WGS sequence"/>
</dbReference>
<accession>A0A6A2XAC6</accession>
<proteinExistence type="predicted"/>